<dbReference type="PANTHER" id="PTHR11679">
    <property type="entry name" value="VESICLE PROTEIN SORTING-ASSOCIATED"/>
    <property type="match status" value="1"/>
</dbReference>
<protein>
    <submittedName>
        <fullName evidence="1">Uncharacterized protein</fullName>
    </submittedName>
</protein>
<dbReference type="EMBL" id="KU877344">
    <property type="protein sequence ID" value="ANB50531.1"/>
    <property type="molecule type" value="Genomic_DNA"/>
</dbReference>
<keyword evidence="2" id="KW-1185">Reference proteome</keyword>
<evidence type="ECO:0000313" key="1">
    <source>
        <dbReference type="EMBL" id="ANB50531.1"/>
    </source>
</evidence>
<evidence type="ECO:0000313" key="2">
    <source>
        <dbReference type="Proteomes" id="UP000241365"/>
    </source>
</evidence>
<dbReference type="RefSeq" id="YP_010776282.1">
    <property type="nucleotide sequence ID" value="NC_075034.1"/>
</dbReference>
<sequence length="440" mass="51729">MNDHILNKINSKIIPVIKNRQQIFIDSELITFFQNIKNINTKFSCLDYLSNNLSLPDNDDCIIFIIRPNNRNLINHFIKQNNIVYLVPQETYFNHGINLKLFWLPICNNVLSMEFNDIFKDIINDDYSSSPILVNALFKLEKIYGSFKNIITLGKYSETINRAMLQRQNINNESGDINLIIMDRTIDIITPLITQSTYQGLIDEFFEIYGNKIKNDPNITLDNNSYIYQNIKYLHFSNVGKFLNDKCKNIKQYRENIVKKSSIGELKNVIKELPEIINQQNDIKMHVDLAEKILKKKLKMSKQIEIEQYLLLGENINTCHDYIEECINKSESFTKIFRLYLLYSYTQKNNSKLNDLKNNIINTYGYYYLLILNFFEKKNLQKNYYLNYLSTNEPIIIFFIGGCTYDEISIIKNICPHCIIATTNITNGNKLIENINIYNI</sequence>
<dbReference type="InterPro" id="IPR043155">
    <property type="entry name" value="VPS33_dom3b"/>
</dbReference>
<dbReference type="GeneID" id="80512893"/>
<dbReference type="InterPro" id="IPR027482">
    <property type="entry name" value="Sec1-like_dom2"/>
</dbReference>
<proteinExistence type="predicted"/>
<dbReference type="GO" id="GO:0016192">
    <property type="term" value="P:vesicle-mediated transport"/>
    <property type="evidence" value="ECO:0007669"/>
    <property type="project" value="InterPro"/>
</dbReference>
<dbReference type="SUPFAM" id="SSF56815">
    <property type="entry name" value="Sec1/munc18-like (SM) proteins"/>
    <property type="match status" value="1"/>
</dbReference>
<organism evidence="1 2">
    <name type="scientific">Powai lake megavirus</name>
    <dbReference type="NCBI Taxonomy" id="1842663"/>
    <lineage>
        <taxon>Viruses</taxon>
        <taxon>Varidnaviria</taxon>
        <taxon>Bamfordvirae</taxon>
        <taxon>Nucleocytoviricota</taxon>
        <taxon>Megaviricetes</taxon>
        <taxon>Imitervirales</taxon>
        <taxon>Mimiviridae</taxon>
        <taxon>Megamimivirinae</taxon>
        <taxon>Megavirus</taxon>
        <taxon>Megavirus powaiense</taxon>
    </lineage>
</organism>
<dbReference type="Proteomes" id="UP000241365">
    <property type="component" value="Segment"/>
</dbReference>
<dbReference type="Gene3D" id="1.25.40.850">
    <property type="match status" value="1"/>
</dbReference>
<dbReference type="Gene3D" id="3.40.50.1910">
    <property type="match status" value="1"/>
</dbReference>
<name>A0A167RCJ0_9VIRU</name>
<accession>A0A167RCJ0</accession>
<dbReference type="InterPro" id="IPR001619">
    <property type="entry name" value="Sec1-like"/>
</dbReference>
<dbReference type="Pfam" id="PF00995">
    <property type="entry name" value="Sec1"/>
    <property type="match status" value="1"/>
</dbReference>
<dbReference type="InterPro" id="IPR036045">
    <property type="entry name" value="Sec1-like_sf"/>
</dbReference>
<reference evidence="1 2" key="1">
    <citation type="journal article" date="2016" name="Genome Announc.">
        <title>Complete Genome Sequence of a New Megavirus Family Member Isolated from an Inland Water Lake for the First Time in India.</title>
        <authorList>
            <person name="Chatterjee A."/>
            <person name="Ali F."/>
            <person name="Bange D."/>
            <person name="Kondabagil K."/>
        </authorList>
    </citation>
    <scope>NUCLEOTIDE SEQUENCE [LARGE SCALE GENOMIC DNA]</scope>
    <source>
        <strain evidence="1">1</strain>
    </source>
</reference>
<dbReference type="KEGG" id="vg:80512893"/>